<protein>
    <submittedName>
        <fullName evidence="1">Uncharacterized protein</fullName>
    </submittedName>
</protein>
<evidence type="ECO:0000313" key="2">
    <source>
        <dbReference type="Proteomes" id="UP001470230"/>
    </source>
</evidence>
<sequence>MSSNFIGNEMNHPRGRYDGSYKGGIFDENDEEKLLEVIQGLIDANELKLLKKLVRYNETVSQMNTRSMNKRFKIDNHVFRKRYGRLILIPYKNTYQYHPKVNSVKNQAETKLNQFANELLQM</sequence>
<reference evidence="1 2" key="1">
    <citation type="submission" date="2024-04" db="EMBL/GenBank/DDBJ databases">
        <title>Tritrichomonas musculus Genome.</title>
        <authorList>
            <person name="Alves-Ferreira E."/>
            <person name="Grigg M."/>
            <person name="Lorenzi H."/>
            <person name="Galac M."/>
        </authorList>
    </citation>
    <scope>NUCLEOTIDE SEQUENCE [LARGE SCALE GENOMIC DNA]</scope>
    <source>
        <strain evidence="1 2">EAF2021</strain>
    </source>
</reference>
<dbReference type="Proteomes" id="UP001470230">
    <property type="component" value="Unassembled WGS sequence"/>
</dbReference>
<gene>
    <name evidence="1" type="ORF">M9Y10_002698</name>
</gene>
<evidence type="ECO:0000313" key="1">
    <source>
        <dbReference type="EMBL" id="KAK8900371.1"/>
    </source>
</evidence>
<proteinExistence type="predicted"/>
<keyword evidence="2" id="KW-1185">Reference proteome</keyword>
<organism evidence="1 2">
    <name type="scientific">Tritrichomonas musculus</name>
    <dbReference type="NCBI Taxonomy" id="1915356"/>
    <lineage>
        <taxon>Eukaryota</taxon>
        <taxon>Metamonada</taxon>
        <taxon>Parabasalia</taxon>
        <taxon>Tritrichomonadida</taxon>
        <taxon>Tritrichomonadidae</taxon>
        <taxon>Tritrichomonas</taxon>
    </lineage>
</organism>
<dbReference type="EMBL" id="JAPFFF010000001">
    <property type="protein sequence ID" value="KAK8900371.1"/>
    <property type="molecule type" value="Genomic_DNA"/>
</dbReference>
<accession>A0ABR2LAI5</accession>
<comment type="caution">
    <text evidence="1">The sequence shown here is derived from an EMBL/GenBank/DDBJ whole genome shotgun (WGS) entry which is preliminary data.</text>
</comment>
<name>A0ABR2LAI5_9EUKA</name>